<dbReference type="Gene3D" id="3.40.710.10">
    <property type="entry name" value="DD-peptidase/beta-lactamase superfamily"/>
    <property type="match status" value="1"/>
</dbReference>
<dbReference type="GO" id="GO:0016787">
    <property type="term" value="F:hydrolase activity"/>
    <property type="evidence" value="ECO:0007669"/>
    <property type="project" value="UniProtKB-KW"/>
</dbReference>
<dbReference type="Proteomes" id="UP001164705">
    <property type="component" value="Chromosome"/>
</dbReference>
<dbReference type="InterPro" id="IPR050789">
    <property type="entry name" value="Diverse_Enzym_Activities"/>
</dbReference>
<dbReference type="InterPro" id="IPR012338">
    <property type="entry name" value="Beta-lactam/transpept-like"/>
</dbReference>
<evidence type="ECO:0000313" key="2">
    <source>
        <dbReference type="EMBL" id="WAC03165.1"/>
    </source>
</evidence>
<proteinExistence type="predicted"/>
<protein>
    <submittedName>
        <fullName evidence="2">Serine hydrolase</fullName>
    </submittedName>
</protein>
<evidence type="ECO:0000313" key="3">
    <source>
        <dbReference type="Proteomes" id="UP001164705"/>
    </source>
</evidence>
<name>A0A9E8MZL3_9FLAO</name>
<dbReference type="Pfam" id="PF17660">
    <property type="entry name" value="BTRD1"/>
    <property type="match status" value="1"/>
</dbReference>
<dbReference type="AlphaFoldDB" id="A0A9E8MZL3"/>
<organism evidence="2 3">
    <name type="scientific">Lacinutrix neustonica</name>
    <dbReference type="NCBI Taxonomy" id="2980107"/>
    <lineage>
        <taxon>Bacteria</taxon>
        <taxon>Pseudomonadati</taxon>
        <taxon>Bacteroidota</taxon>
        <taxon>Flavobacteriia</taxon>
        <taxon>Flavobacteriales</taxon>
        <taxon>Flavobacteriaceae</taxon>
        <taxon>Lacinutrix</taxon>
    </lineage>
</organism>
<dbReference type="KEGG" id="lnu:N7U66_06065"/>
<dbReference type="Pfam" id="PF00144">
    <property type="entry name" value="Beta-lactamase"/>
    <property type="match status" value="1"/>
</dbReference>
<dbReference type="SUPFAM" id="SSF56601">
    <property type="entry name" value="beta-lactamase/transpeptidase-like"/>
    <property type="match status" value="1"/>
</dbReference>
<dbReference type="PANTHER" id="PTHR43283">
    <property type="entry name" value="BETA-LACTAMASE-RELATED"/>
    <property type="match status" value="1"/>
</dbReference>
<reference evidence="2" key="1">
    <citation type="submission" date="2022-11" db="EMBL/GenBank/DDBJ databases">
        <title>Lacinutrix neustonica HL-RS19T sp. nov., isolated from the surface microlayer sample of brackish Lake Shihwa.</title>
        <authorList>
            <person name="Choi J.Y."/>
            <person name="Hwang C.Y."/>
        </authorList>
    </citation>
    <scope>NUCLEOTIDE SEQUENCE</scope>
    <source>
        <strain evidence="2">HL-RS19</strain>
    </source>
</reference>
<keyword evidence="3" id="KW-1185">Reference proteome</keyword>
<accession>A0A9E8MZL3</accession>
<dbReference type="EMBL" id="CP113088">
    <property type="protein sequence ID" value="WAC03165.1"/>
    <property type="molecule type" value="Genomic_DNA"/>
</dbReference>
<dbReference type="RefSeq" id="WP_267677739.1">
    <property type="nucleotide sequence ID" value="NZ_CP113088.1"/>
</dbReference>
<evidence type="ECO:0000259" key="1">
    <source>
        <dbReference type="Pfam" id="PF00144"/>
    </source>
</evidence>
<dbReference type="InterPro" id="IPR049511">
    <property type="entry name" value="PGH-like_rpt"/>
</dbReference>
<gene>
    <name evidence="2" type="ORF">N7U66_06065</name>
</gene>
<sequence length="168" mass="18734">MRLSREKNTYNHKTAVRTDRTETEYANYWRLYNDMGYRLIDFESYSTPSGKRYAGVWTENNTIRSRYSKQEAINAIVNQYQVDNAIAGVSVAVLQGGNVVYQRGFGEADKLANKKAHGKSVYLIASISKVIGGTLAAKLEAEGQLKDGTAVSLDLTQPTTNFLAIPRE</sequence>
<feature type="domain" description="Beta-lactamase-related" evidence="1">
    <location>
        <begin position="74"/>
        <end position="146"/>
    </location>
</feature>
<keyword evidence="2" id="KW-0378">Hydrolase</keyword>
<dbReference type="InterPro" id="IPR001466">
    <property type="entry name" value="Beta-lactam-related"/>
</dbReference>